<dbReference type="PROSITE" id="PS51682">
    <property type="entry name" value="SAM_OMT_I"/>
    <property type="match status" value="1"/>
</dbReference>
<dbReference type="PANTHER" id="PTHR43167">
    <property type="entry name" value="PUTATIVE (AFU_ORTHOLOGUE AFUA_6G01830)-RELATED"/>
    <property type="match status" value="1"/>
</dbReference>
<dbReference type="GO" id="GO:0008171">
    <property type="term" value="F:O-methyltransferase activity"/>
    <property type="evidence" value="ECO:0007669"/>
    <property type="project" value="InterPro"/>
</dbReference>
<evidence type="ECO:0000256" key="3">
    <source>
        <dbReference type="ARBA" id="ARBA00022691"/>
    </source>
</evidence>
<dbReference type="Proteomes" id="UP001163285">
    <property type="component" value="Chromosome"/>
</dbReference>
<reference evidence="5" key="2">
    <citation type="submission" date="2023-04" db="EMBL/GenBank/DDBJ databases">
        <title>Whole Genome Sequence of Multi-drug resistant Aeromonas caviae as a gut pathogen in newborn.</title>
        <authorList>
            <person name="Jadhav S.V."/>
            <person name="Saroj S.D."/>
            <person name="Saha U.B."/>
            <person name="Sen S."/>
            <person name="Kher A."/>
        </authorList>
    </citation>
    <scope>NUCLEOTIDE SEQUENCE</scope>
    <source>
        <strain evidence="5">SVJ23</strain>
    </source>
</reference>
<dbReference type="AlphaFoldDB" id="A0A3G9ICD4"/>
<dbReference type="PANTHER" id="PTHR43167:SF1">
    <property type="entry name" value="PUTATIVE (AFU_ORTHOLOGUE AFUA_6G01830)-RELATED"/>
    <property type="match status" value="1"/>
</dbReference>
<evidence type="ECO:0000313" key="5">
    <source>
        <dbReference type="EMBL" id="UZC86174.1"/>
    </source>
</evidence>
<dbReference type="Proteomes" id="UP000887009">
    <property type="component" value="Unassembled WGS sequence"/>
</dbReference>
<evidence type="ECO:0000256" key="1">
    <source>
        <dbReference type="ARBA" id="ARBA00022603"/>
    </source>
</evidence>
<keyword evidence="1 5" id="KW-0489">Methyltransferase</keyword>
<dbReference type="SUPFAM" id="SSF53335">
    <property type="entry name" value="S-adenosyl-L-methionine-dependent methyltransferases"/>
    <property type="match status" value="1"/>
</dbReference>
<keyword evidence="3" id="KW-0949">S-adenosyl-L-methionine</keyword>
<organism evidence="5 6">
    <name type="scientific">Aeromonas caviae</name>
    <name type="common">Aeromonas punctata</name>
    <dbReference type="NCBI Taxonomy" id="648"/>
    <lineage>
        <taxon>Bacteria</taxon>
        <taxon>Pseudomonadati</taxon>
        <taxon>Pseudomonadota</taxon>
        <taxon>Gammaproteobacteria</taxon>
        <taxon>Aeromonadales</taxon>
        <taxon>Aeromonadaceae</taxon>
        <taxon>Aeromonas</taxon>
    </lineage>
</organism>
<reference evidence="4" key="1">
    <citation type="submission" date="2021-07" db="EMBL/GenBank/DDBJ databases">
        <title>Draft genome sequence of carbapenem-resistant Aeromonas spp. in Japan.</title>
        <authorList>
            <person name="Maehana S."/>
            <person name="Suzuki M."/>
            <person name="Kitasato H."/>
        </authorList>
    </citation>
    <scope>NUCLEOTIDE SEQUENCE</scope>
    <source>
        <strain evidence="4">KAM348</strain>
    </source>
</reference>
<dbReference type="Pfam" id="PF01596">
    <property type="entry name" value="Methyltransf_3"/>
    <property type="match status" value="1"/>
</dbReference>
<name>A0A3G9ICD4_AERCA</name>
<evidence type="ECO:0000313" key="4">
    <source>
        <dbReference type="EMBL" id="GJA55748.1"/>
    </source>
</evidence>
<dbReference type="RefSeq" id="WP_010675174.1">
    <property type="nucleotide sequence ID" value="NZ_AP019195.1"/>
</dbReference>
<sequence length="192" mass="21582">MALEQLKRELERFGEQNDGAQHSRGSKMLNITRDTGELLAVLVQTRGAQAVLEIGTSNGYSTLWLAEAVKRLGGRVTTIELDEGKRTMAATNFERAGLTPWIEQLAGEAGSLLPCLPTAGYQLIFLDSERRHYQAWWPEIQRLLAPRGLLVVDNAISHEDEMREWMAQVRRDPDFLTSLVPVGKGEWLVVRL</sequence>
<dbReference type="Gene3D" id="3.40.50.150">
    <property type="entry name" value="Vaccinia Virus protein VP39"/>
    <property type="match status" value="1"/>
</dbReference>
<proteinExistence type="predicted"/>
<dbReference type="EMBL" id="BPNL01000041">
    <property type="protein sequence ID" value="GJA55748.1"/>
    <property type="molecule type" value="Genomic_DNA"/>
</dbReference>
<evidence type="ECO:0000256" key="2">
    <source>
        <dbReference type="ARBA" id="ARBA00022679"/>
    </source>
</evidence>
<dbReference type="GO" id="GO:0032259">
    <property type="term" value="P:methylation"/>
    <property type="evidence" value="ECO:0007669"/>
    <property type="project" value="UniProtKB-KW"/>
</dbReference>
<gene>
    <name evidence="4" type="ORF">KAM348_31710</name>
    <name evidence="5" type="ORF">OJY61_20500</name>
</gene>
<dbReference type="InterPro" id="IPR029063">
    <property type="entry name" value="SAM-dependent_MTases_sf"/>
</dbReference>
<evidence type="ECO:0000313" key="6">
    <source>
        <dbReference type="Proteomes" id="UP001163285"/>
    </source>
</evidence>
<dbReference type="EMBL" id="CP110176">
    <property type="protein sequence ID" value="UZC86174.1"/>
    <property type="molecule type" value="Genomic_DNA"/>
</dbReference>
<dbReference type="InterPro" id="IPR002935">
    <property type="entry name" value="SAM_O-MeTrfase"/>
</dbReference>
<protein>
    <submittedName>
        <fullName evidence="5">O-methyltransferase</fullName>
        <ecNumber evidence="5">2.1.1.-</ecNumber>
    </submittedName>
</protein>
<dbReference type="CDD" id="cd02440">
    <property type="entry name" value="AdoMet_MTases"/>
    <property type="match status" value="1"/>
</dbReference>
<dbReference type="EC" id="2.1.1.-" evidence="5"/>
<keyword evidence="2 5" id="KW-0808">Transferase</keyword>
<dbReference type="KEGG" id="acav:VI35_13045"/>
<accession>A0A3G9ICD4</accession>